<gene>
    <name evidence="1" type="ORF">PXEA_LOCUS21139</name>
</gene>
<protein>
    <submittedName>
        <fullName evidence="1">Uncharacterized protein</fullName>
    </submittedName>
</protein>
<name>A0A3S5AXC1_9PLAT</name>
<dbReference type="AlphaFoldDB" id="A0A3S5AXC1"/>
<keyword evidence="2" id="KW-1185">Reference proteome</keyword>
<accession>A0A3S5AXC1</accession>
<proteinExistence type="predicted"/>
<evidence type="ECO:0000313" key="1">
    <source>
        <dbReference type="EMBL" id="VEL27699.1"/>
    </source>
</evidence>
<sequence>MLLTVETDYEADCGADRRPLPVHGPRSDARRTEGDIATGLGSGFVGQSLSSILTFCRHAEEPRLCRRVDRRAKQGPFHSELDICCQLMSTAFNESGLLQTEASEDATRILHMHNAHIERLTFTPEFLLRSGETSWPLTNSSSTGRLFWADLDDAWLRCETYRLRIEAMACLEVLLHAVHEGPCKAACPRPT</sequence>
<comment type="caution">
    <text evidence="1">The sequence shown here is derived from an EMBL/GenBank/DDBJ whole genome shotgun (WGS) entry which is preliminary data.</text>
</comment>
<dbReference type="Proteomes" id="UP000784294">
    <property type="component" value="Unassembled WGS sequence"/>
</dbReference>
<organism evidence="1 2">
    <name type="scientific">Protopolystoma xenopodis</name>
    <dbReference type="NCBI Taxonomy" id="117903"/>
    <lineage>
        <taxon>Eukaryota</taxon>
        <taxon>Metazoa</taxon>
        <taxon>Spiralia</taxon>
        <taxon>Lophotrochozoa</taxon>
        <taxon>Platyhelminthes</taxon>
        <taxon>Monogenea</taxon>
        <taxon>Polyopisthocotylea</taxon>
        <taxon>Polystomatidea</taxon>
        <taxon>Polystomatidae</taxon>
        <taxon>Protopolystoma</taxon>
    </lineage>
</organism>
<reference evidence="1" key="1">
    <citation type="submission" date="2018-11" db="EMBL/GenBank/DDBJ databases">
        <authorList>
            <consortium name="Pathogen Informatics"/>
        </authorList>
    </citation>
    <scope>NUCLEOTIDE SEQUENCE</scope>
</reference>
<dbReference type="EMBL" id="CAAALY010089187">
    <property type="protein sequence ID" value="VEL27699.1"/>
    <property type="molecule type" value="Genomic_DNA"/>
</dbReference>
<evidence type="ECO:0000313" key="2">
    <source>
        <dbReference type="Proteomes" id="UP000784294"/>
    </source>
</evidence>